<sequence length="647" mass="72975">MSSICNRSKTDFSPNSPDRDGFLLGIFLVKAGSIGGDSLLFRYPYTIDDDTVAPSKQEKKSKNPFALVVENVNNGHSSGPVEDNCRTVFTHYTLGPSSRPNKPSATYCFELDPVASSTAAAASADIYLETVVKLPDRVVSTLFAVKNELCGAKIEIKINDVRFVGHPLLIAQDQPQSPTSQPTSKSKDIVAFNVVFALRANASHEVVNSFHKCSQLIAAALKKEEDDKAYLSKEAKSMLTVHDEASSPSDEPRTSPYSLILQRSQLAADLKKIFEDLKFYGTVQLKLNKSSDLNLCIPQTVHRLTLKYHRSVPLIGPRELNNCFGSLRAYHALLLLRDPQTIFDSISENRPIFKRILHAAAPTKNLGQLARDAQLSFENVCKATCQLVYWAKATLIYPLTESNVYVIHPLAPTQVDCPLVEKFRATFNNSNLLRFLSEFSLGTSIDQLRNPLHNSEQQIQLFNQIVWLLKHRLISQLHTYVYLLPVNSSPCLTKKSIPDRTNDTAKGDEHQQTFNERRFSNFNSGDSLSILSNDDDVDSENDYLVNDASSLSINYERAIHLLRELGLRDYECESICQVPASKNYEDLTLFAKLCHYFDGKHHLEYIMHHENVKRSQLLAIIDKFRDVLFTCQHEDKTIFQLCPYLYE</sequence>
<reference evidence="5" key="1">
    <citation type="submission" date="2011-08" db="EMBL/GenBank/DDBJ databases">
        <authorList>
            <person name="Rombauts S."/>
        </authorList>
    </citation>
    <scope>NUCLEOTIDE SEQUENCE</scope>
    <source>
        <strain evidence="5">London</strain>
    </source>
</reference>
<comment type="function">
    <text evidence="2">As a component of the GATOR1 complex functions as an inhibitor of the amino acid-sensing branch of the TORC1 pathway.</text>
</comment>
<dbReference type="OMA" id="MGENHEQ"/>
<accession>T1JTH7</accession>
<keyword evidence="2" id="KW-0732">Signal</keyword>
<dbReference type="EMBL" id="CAEY01000481">
    <property type="status" value="NOT_ANNOTATED_CDS"/>
    <property type="molecule type" value="Genomic_DNA"/>
</dbReference>
<keyword evidence="5" id="KW-1185">Reference proteome</keyword>
<dbReference type="STRING" id="32264.T1JTH7"/>
<dbReference type="GO" id="GO:0034198">
    <property type="term" value="P:cellular response to amino acid starvation"/>
    <property type="evidence" value="ECO:0007669"/>
    <property type="project" value="UniProtKB-UniRule"/>
</dbReference>
<feature type="domain" description="GATOR1 complex protein NPRL3 C-terminal HTH" evidence="3">
    <location>
        <begin position="571"/>
        <end position="628"/>
    </location>
</feature>
<evidence type="ECO:0000256" key="2">
    <source>
        <dbReference type="RuleBase" id="RU368069"/>
    </source>
</evidence>
<comment type="subcellular location">
    <subcellularLocation>
        <location evidence="2">Lysosome</location>
    </subcellularLocation>
</comment>
<comment type="similarity">
    <text evidence="1 2">Belongs to the NPR3 family.</text>
</comment>
<keyword evidence="2" id="KW-0458">Lysosome</keyword>
<dbReference type="KEGG" id="tut:107361793"/>
<organism evidence="4 5">
    <name type="scientific">Tetranychus urticae</name>
    <name type="common">Two-spotted spider mite</name>
    <dbReference type="NCBI Taxonomy" id="32264"/>
    <lineage>
        <taxon>Eukaryota</taxon>
        <taxon>Metazoa</taxon>
        <taxon>Ecdysozoa</taxon>
        <taxon>Arthropoda</taxon>
        <taxon>Chelicerata</taxon>
        <taxon>Arachnida</taxon>
        <taxon>Acari</taxon>
        <taxon>Acariformes</taxon>
        <taxon>Trombidiformes</taxon>
        <taxon>Prostigmata</taxon>
        <taxon>Eleutherengona</taxon>
        <taxon>Raphignathae</taxon>
        <taxon>Tetranychoidea</taxon>
        <taxon>Tetranychidae</taxon>
        <taxon>Tetranychus</taxon>
    </lineage>
</organism>
<dbReference type="EnsemblMetazoa" id="tetur01g14190.1">
    <property type="protein sequence ID" value="tetur01g14190.1"/>
    <property type="gene ID" value="tetur01g14190"/>
</dbReference>
<dbReference type="Pfam" id="PF03666">
    <property type="entry name" value="NPR3"/>
    <property type="match status" value="1"/>
</dbReference>
<gene>
    <name evidence="4" type="primary">107361793</name>
</gene>
<reference evidence="4" key="2">
    <citation type="submission" date="2015-06" db="UniProtKB">
        <authorList>
            <consortium name="EnsemblMetazoa"/>
        </authorList>
    </citation>
    <scope>IDENTIFICATION</scope>
</reference>
<dbReference type="AlphaFoldDB" id="T1JTH7"/>
<dbReference type="Pfam" id="PF24064">
    <property type="entry name" value="HTH_NPRL3"/>
    <property type="match status" value="1"/>
</dbReference>
<dbReference type="HOGENOM" id="CLU_014030_1_0_1"/>
<evidence type="ECO:0000259" key="3">
    <source>
        <dbReference type="Pfam" id="PF24064"/>
    </source>
</evidence>
<dbReference type="GO" id="GO:0038202">
    <property type="term" value="P:TORC1 signaling"/>
    <property type="evidence" value="ECO:0007669"/>
    <property type="project" value="TreeGrafter"/>
</dbReference>
<dbReference type="GO" id="GO:1990130">
    <property type="term" value="C:GATOR1 complex"/>
    <property type="evidence" value="ECO:0007669"/>
    <property type="project" value="UniProtKB-UniRule"/>
</dbReference>
<dbReference type="PANTHER" id="PTHR13153:SF5">
    <property type="entry name" value="GATOR COMPLEX PROTEIN NPRL3"/>
    <property type="match status" value="1"/>
</dbReference>
<proteinExistence type="inferred from homology"/>
<dbReference type="eggNOG" id="KOG3830">
    <property type="taxonomic scope" value="Eukaryota"/>
</dbReference>
<dbReference type="InterPro" id="IPR056603">
    <property type="entry name" value="HTH_NPRL3"/>
</dbReference>
<evidence type="ECO:0000313" key="4">
    <source>
        <dbReference type="EnsemblMetazoa" id="tetur01g14190.1"/>
    </source>
</evidence>
<dbReference type="PANTHER" id="PTHR13153">
    <property type="entry name" value="CGTHBA PROTEIN -14 GENE PROTEIN"/>
    <property type="match status" value="1"/>
</dbReference>
<name>T1JTH7_TETUR</name>
<dbReference type="InterPro" id="IPR005365">
    <property type="entry name" value="Npr3"/>
</dbReference>
<evidence type="ECO:0000313" key="5">
    <source>
        <dbReference type="Proteomes" id="UP000015104"/>
    </source>
</evidence>
<dbReference type="GO" id="GO:0010508">
    <property type="term" value="P:positive regulation of autophagy"/>
    <property type="evidence" value="ECO:0007669"/>
    <property type="project" value="TreeGrafter"/>
</dbReference>
<protein>
    <recommendedName>
        <fullName evidence="2">GATOR complex protein NPRL3</fullName>
    </recommendedName>
    <alternativeName>
        <fullName evidence="2">Nitrogen permease regulator 3-like protein</fullName>
    </alternativeName>
</protein>
<dbReference type="GO" id="GO:1904262">
    <property type="term" value="P:negative regulation of TORC1 signaling"/>
    <property type="evidence" value="ECO:0007669"/>
    <property type="project" value="TreeGrafter"/>
</dbReference>
<dbReference type="Proteomes" id="UP000015104">
    <property type="component" value="Unassembled WGS sequence"/>
</dbReference>
<dbReference type="GO" id="GO:0005764">
    <property type="term" value="C:lysosome"/>
    <property type="evidence" value="ECO:0007669"/>
    <property type="project" value="UniProtKB-SubCell"/>
</dbReference>
<dbReference type="OrthoDB" id="18648at2759"/>
<evidence type="ECO:0000256" key="1">
    <source>
        <dbReference type="ARBA" id="ARBA00010546"/>
    </source>
</evidence>